<dbReference type="GO" id="GO:0035091">
    <property type="term" value="F:phosphatidylinositol binding"/>
    <property type="evidence" value="ECO:0007669"/>
    <property type="project" value="InterPro"/>
</dbReference>
<feature type="compositionally biased region" description="Low complexity" evidence="3">
    <location>
        <begin position="768"/>
        <end position="784"/>
    </location>
</feature>
<evidence type="ECO:0000256" key="1">
    <source>
        <dbReference type="ARBA" id="ARBA00010883"/>
    </source>
</evidence>
<comment type="caution">
    <text evidence="7">The sequence shown here is derived from an EMBL/GenBank/DDBJ whole genome shotgun (WGS) entry which is preliminary data.</text>
</comment>
<feature type="compositionally biased region" description="Basic and acidic residues" evidence="3">
    <location>
        <begin position="64"/>
        <end position="77"/>
    </location>
</feature>
<feature type="domain" description="PXA" evidence="6">
    <location>
        <begin position="101"/>
        <end position="325"/>
    </location>
</feature>
<dbReference type="PANTHER" id="PTHR22775:SF3">
    <property type="entry name" value="SORTING NEXIN-13"/>
    <property type="match status" value="1"/>
</dbReference>
<feature type="compositionally biased region" description="Basic and acidic residues" evidence="3">
    <location>
        <begin position="800"/>
        <end position="815"/>
    </location>
</feature>
<feature type="region of interest" description="Disordered" evidence="3">
    <location>
        <begin position="768"/>
        <end position="854"/>
    </location>
</feature>
<feature type="compositionally biased region" description="Polar residues" evidence="3">
    <location>
        <begin position="826"/>
        <end position="842"/>
    </location>
</feature>
<feature type="domain" description="PX" evidence="5">
    <location>
        <begin position="987"/>
        <end position="1103"/>
    </location>
</feature>
<feature type="region of interest" description="Disordered" evidence="3">
    <location>
        <begin position="47"/>
        <end position="78"/>
    </location>
</feature>
<dbReference type="InterPro" id="IPR036871">
    <property type="entry name" value="PX_dom_sf"/>
</dbReference>
<dbReference type="Pfam" id="PF08628">
    <property type="entry name" value="Nexin_C"/>
    <property type="match status" value="1"/>
</dbReference>
<evidence type="ECO:0000313" key="7">
    <source>
        <dbReference type="EMBL" id="KAJ8605118.1"/>
    </source>
</evidence>
<dbReference type="Pfam" id="PF00787">
    <property type="entry name" value="PX"/>
    <property type="match status" value="1"/>
</dbReference>
<keyword evidence="2" id="KW-0175">Coiled coil</keyword>
<comment type="similarity">
    <text evidence="1">Belongs to the sorting nexin family.</text>
</comment>
<feature type="chain" id="PRO_5042024381" description="PX domain-containing protein" evidence="4">
    <location>
        <begin position="16"/>
        <end position="1413"/>
    </location>
</feature>
<evidence type="ECO:0000256" key="3">
    <source>
        <dbReference type="SAM" id="MobiDB-lite"/>
    </source>
</evidence>
<dbReference type="SUPFAM" id="SSF64268">
    <property type="entry name" value="PX domain"/>
    <property type="match status" value="1"/>
</dbReference>
<dbReference type="SMART" id="SM00313">
    <property type="entry name" value="PXA"/>
    <property type="match status" value="1"/>
</dbReference>
<proteinExistence type="inferred from homology"/>
<dbReference type="InterPro" id="IPR001683">
    <property type="entry name" value="PX_dom"/>
</dbReference>
<accession>A0AAD7UGP1</accession>
<dbReference type="EMBL" id="JAQMWT010000317">
    <property type="protein sequence ID" value="KAJ8605118.1"/>
    <property type="molecule type" value="Genomic_DNA"/>
</dbReference>
<dbReference type="CDD" id="cd06093">
    <property type="entry name" value="PX_domain"/>
    <property type="match status" value="1"/>
</dbReference>
<evidence type="ECO:0000259" key="6">
    <source>
        <dbReference type="PROSITE" id="PS51207"/>
    </source>
</evidence>
<feature type="compositionally biased region" description="Acidic residues" evidence="3">
    <location>
        <begin position="1138"/>
        <end position="1162"/>
    </location>
</feature>
<dbReference type="InterPro" id="IPR013937">
    <property type="entry name" value="Sorting_nexin_C"/>
</dbReference>
<evidence type="ECO:0000256" key="4">
    <source>
        <dbReference type="SAM" id="SignalP"/>
    </source>
</evidence>
<dbReference type="PROSITE" id="PS50195">
    <property type="entry name" value="PX"/>
    <property type="match status" value="1"/>
</dbReference>
<dbReference type="SMART" id="SM00312">
    <property type="entry name" value="PX"/>
    <property type="match status" value="1"/>
</dbReference>
<keyword evidence="8" id="KW-1185">Reference proteome</keyword>
<evidence type="ECO:0000256" key="2">
    <source>
        <dbReference type="SAM" id="Coils"/>
    </source>
</evidence>
<dbReference type="InterPro" id="IPR003114">
    <property type="entry name" value="Phox_assoc"/>
</dbReference>
<dbReference type="Gene3D" id="3.30.1520.10">
    <property type="entry name" value="Phox-like domain"/>
    <property type="match status" value="1"/>
</dbReference>
<feature type="region of interest" description="Disordered" evidence="3">
    <location>
        <begin position="1128"/>
        <end position="1220"/>
    </location>
</feature>
<dbReference type="PROSITE" id="PS51207">
    <property type="entry name" value="PXA"/>
    <property type="match status" value="1"/>
</dbReference>
<name>A0AAD7UGP1_9STRA</name>
<protein>
    <recommendedName>
        <fullName evidence="9">PX domain-containing protein</fullName>
    </recommendedName>
</protein>
<dbReference type="PANTHER" id="PTHR22775">
    <property type="entry name" value="SORTING NEXIN"/>
    <property type="match status" value="1"/>
</dbReference>
<feature type="region of interest" description="Disordered" evidence="3">
    <location>
        <begin position="501"/>
        <end position="521"/>
    </location>
</feature>
<feature type="coiled-coil region" evidence="2">
    <location>
        <begin position="541"/>
        <end position="568"/>
    </location>
</feature>
<dbReference type="Pfam" id="PF02194">
    <property type="entry name" value="PXA"/>
    <property type="match status" value="1"/>
</dbReference>
<evidence type="ECO:0000313" key="8">
    <source>
        <dbReference type="Proteomes" id="UP001230188"/>
    </source>
</evidence>
<feature type="compositionally biased region" description="Pro residues" evidence="3">
    <location>
        <begin position="1200"/>
        <end position="1210"/>
    </location>
</feature>
<sequence length="1413" mass="153704">MGVGLWVAAWGVCRALRLVGRGWEWAPEAIAVLGIVLASTAQLSSQDEEVREKKKKKKNASSEGETRSDFEATEPRSRPASARYAATCGADALAEVCPSLPRPVATEVGRLIDLVVRDYVSSWYANISDDPAFVCEVRADLAFVLGEVGTRCLDRLNLVAFALDTVADAATLQLRAHGEARASAELLEDADNEELATLIDIAESAGERAAAATIVAAKRRSAATLDRLRASGKLHPAFAWQRPSGDPEGGVDSASGVLGAGERRYLRHVAARLVRVVSPAESHACRIVRHLSRELVANVVLALAVGAFKPENVVVWIDKLLESRSSPASPSVAAVDEQQSAATVVVEPAKSPSAGLAPAGFRKADRPTPWPFFAGEMDAEGAVEALEGEGAYLFRVDALHDDRDPTEPLEFVLSYLVNDADVCNVVVFGDPAGPTFEYVRFGGGRRDPRLVDRATQLAEAPPSPSLEDLISTHFADVAFRPVVFAPDEDDDDHLQDRNGLAAAAKTAADDEEQRTRTPMPHELAEDDDARLFAEQRRHVLLIELQAAIEMAEDAAREIQEEVAALRHKHFNAAKPAASIERMVYSKEAADRQARKRERDLDDKVERLRLAAWRDGDGARRVHRIVAAVDAVLDHAGVAPATYCAYLLDANPQRLRLHPEALDAARADDEDDLAARRKRAAGIAWIVDALRTASVHSVLYDAAADGALTRKYFGPDAVLREPSDAARFLWFAERLDALELRPPVAVLRQHEPLLYCYCLEPDHLSLSTTTTTTTKLEPASSSSSFSGGGAGEGADPPDPPSVRRADDSEAKPKRASSDLAVEETPKKQQQQLSPVNNNGSVVRSRSMAPSDEDIVRKTRAAMARAAKLESQDKKGPMHTAAVRAHYLLRRRPTRAALLERGLLPRKRVGAVIASRVVAEDPERRAVAKQQQHHQRGATHSNKSQNLLESLQTAVLSSAATVGAAAVPHAKTTYYRVWILAPVAPPGLARVASMDAGPVETPSSLEAIATIVLPISRARAYARRRYRDFRALRLALAKAMSADRAAKLPALPPRRFAARFYPRGASALETRRLGLENFLTALLRDPALRDSHELRAFLFARRDEMRRILQTLDRSDEIDHDDRRISIDFGDAHISKTTPDDEEDDEEEDDDDDDEDDDDDDDDFSPSFAADGTSLVERPPSLVVAPPTPPPDEDVTADASSSPPPAATPSRPPSSESLDEPSVKAAAAAVAPADWRRLKRVEHRTYMLLRELFDVDHMGLMRRNFVALLRRGARALWSPAMATWLGERAAREARVKLVATLAWHLNELVWPGGQPRGTTATTQAQQTAVEDADRARLEDVVAAAALRDRLAGAIPASLASLVGQASTDDAVAKLHELVLCPIQLRSLAYTLLDLLLVEICPELELAVGGLDHLIS</sequence>
<evidence type="ECO:0000259" key="5">
    <source>
        <dbReference type="PROSITE" id="PS50195"/>
    </source>
</evidence>
<feature type="signal peptide" evidence="4">
    <location>
        <begin position="1"/>
        <end position="15"/>
    </location>
</feature>
<keyword evidence="4" id="KW-0732">Signal</keyword>
<gene>
    <name evidence="7" type="ORF">CTAYLR_000432</name>
</gene>
<feature type="region of interest" description="Disordered" evidence="3">
    <location>
        <begin position="921"/>
        <end position="943"/>
    </location>
</feature>
<reference evidence="7" key="1">
    <citation type="submission" date="2023-01" db="EMBL/GenBank/DDBJ databases">
        <title>Metagenome sequencing of chrysophaentin producing Chrysophaeum taylorii.</title>
        <authorList>
            <person name="Davison J."/>
            <person name="Bewley C."/>
        </authorList>
    </citation>
    <scope>NUCLEOTIDE SEQUENCE</scope>
    <source>
        <strain evidence="7">NIES-1699</strain>
    </source>
</reference>
<evidence type="ECO:0008006" key="9">
    <source>
        <dbReference type="Google" id="ProtNLM"/>
    </source>
</evidence>
<organism evidence="7 8">
    <name type="scientific">Chrysophaeum taylorii</name>
    <dbReference type="NCBI Taxonomy" id="2483200"/>
    <lineage>
        <taxon>Eukaryota</taxon>
        <taxon>Sar</taxon>
        <taxon>Stramenopiles</taxon>
        <taxon>Ochrophyta</taxon>
        <taxon>Pelagophyceae</taxon>
        <taxon>Pelagomonadales</taxon>
        <taxon>Pelagomonadaceae</taxon>
        <taxon>Chrysophaeum</taxon>
    </lineage>
</organism>
<dbReference type="Proteomes" id="UP001230188">
    <property type="component" value="Unassembled WGS sequence"/>
</dbReference>